<evidence type="ECO:0000256" key="2">
    <source>
        <dbReference type="ARBA" id="ARBA00023002"/>
    </source>
</evidence>
<accession>A0ABP2N3N0</accession>
<dbReference type="PRINTS" id="PR00081">
    <property type="entry name" value="GDHRDH"/>
</dbReference>
<dbReference type="SUPFAM" id="SSF51735">
    <property type="entry name" value="NAD(P)-binding Rossmann-fold domains"/>
    <property type="match status" value="1"/>
</dbReference>
<evidence type="ECO:0000313" key="4">
    <source>
        <dbReference type="Proteomes" id="UP000006428"/>
    </source>
</evidence>
<keyword evidence="2" id="KW-0560">Oxidoreductase</keyword>
<dbReference type="Proteomes" id="UP000006428">
    <property type="component" value="Unassembled WGS sequence"/>
</dbReference>
<evidence type="ECO:0000256" key="1">
    <source>
        <dbReference type="ARBA" id="ARBA00006484"/>
    </source>
</evidence>
<reference evidence="3 4" key="1">
    <citation type="journal article" date="2012" name="Front. Microbiol.">
        <title>Draft Genome Sequence of the Virulent Strain 01-B526 of the Fish Pathogen Aeromonas salmonicida.</title>
        <authorList>
            <person name="Charette S.J."/>
            <person name="Brochu F."/>
            <person name="Boyle B."/>
            <person name="Filion G."/>
            <person name="Tanaka K.H."/>
            <person name="Derome N."/>
        </authorList>
    </citation>
    <scope>NUCLEOTIDE SEQUENCE [LARGE SCALE GENOMIC DNA]</scope>
    <source>
        <strain evidence="3 4">01-B526</strain>
    </source>
</reference>
<proteinExistence type="inferred from homology"/>
<gene>
    <name evidence="3" type="ORF">IYQ_05413</name>
</gene>
<dbReference type="NCBIfam" id="NF004649">
    <property type="entry name" value="PRK05993.1"/>
    <property type="match status" value="1"/>
</dbReference>
<comment type="caution">
    <text evidence="3">The sequence shown here is derived from an EMBL/GenBank/DDBJ whole genome shotgun (WGS) entry which is preliminary data.</text>
</comment>
<dbReference type="EMBL" id="AGVO01000016">
    <property type="protein sequence ID" value="EHI53599.1"/>
    <property type="molecule type" value="Genomic_DNA"/>
</dbReference>
<dbReference type="InterPro" id="IPR002347">
    <property type="entry name" value="SDR_fam"/>
</dbReference>
<protein>
    <submittedName>
        <fullName evidence="3">Short-chain dehydrogenase/reductase</fullName>
    </submittedName>
</protein>
<dbReference type="InterPro" id="IPR036291">
    <property type="entry name" value="NAD(P)-bd_dom_sf"/>
</dbReference>
<dbReference type="PANTHER" id="PTHR44169:SF6">
    <property type="entry name" value="NADPH-DEPENDENT 1-ACYLDIHYDROXYACETONE PHOSPHATE REDUCTASE"/>
    <property type="match status" value="1"/>
</dbReference>
<organism evidence="3 4">
    <name type="scientific">Aeromonas salmonicida subsp. salmonicida 01-B526</name>
    <dbReference type="NCBI Taxonomy" id="1076135"/>
    <lineage>
        <taxon>Bacteria</taxon>
        <taxon>Pseudomonadati</taxon>
        <taxon>Pseudomonadota</taxon>
        <taxon>Gammaproteobacteria</taxon>
        <taxon>Aeromonadales</taxon>
        <taxon>Aeromonadaceae</taxon>
        <taxon>Aeromonas</taxon>
    </lineage>
</organism>
<evidence type="ECO:0000313" key="3">
    <source>
        <dbReference type="EMBL" id="EHI53599.1"/>
    </source>
</evidence>
<dbReference type="PANTHER" id="PTHR44169">
    <property type="entry name" value="NADPH-DEPENDENT 1-ACYLDIHYDROXYACETONE PHOSPHATE REDUCTASE"/>
    <property type="match status" value="1"/>
</dbReference>
<comment type="similarity">
    <text evidence="1">Belongs to the short-chain dehydrogenases/reductases (SDR) family.</text>
</comment>
<dbReference type="Pfam" id="PF00106">
    <property type="entry name" value="adh_short"/>
    <property type="match status" value="1"/>
</dbReference>
<sequence length="300" mass="32690">MARFSFWPHSGYHAHLGHTQAATMDDYPFVLITGCSSGIGLAAAKALGDHGFTVIASARKADDVAQLQQQGLLAVQLDLADTASIEQGAAEALELAGGRLYGLFNNGAYGQPGALEDLPTEALRAQFDTNLFGWHHLIRQILPTMLAAREGRIVQNSSVLGLVAMKYRGAYNASKFALEGYTDTLRLELEGSGVHISLIEPGPIDTRFRANAHAAFVRHIDPAQSRHQGAYRQTLTRLEKEGATSGFTLPSDACIPPLLHALQSKRPKHRYPVTFPTRLFAILRRLLPSSWLDRILSKSA</sequence>
<dbReference type="InterPro" id="IPR020904">
    <property type="entry name" value="Sc_DH/Rdtase_CS"/>
</dbReference>
<dbReference type="CDD" id="cd05374">
    <property type="entry name" value="17beta-HSD-like_SDR_c"/>
    <property type="match status" value="1"/>
</dbReference>
<dbReference type="Gene3D" id="3.40.50.720">
    <property type="entry name" value="NAD(P)-binding Rossmann-like Domain"/>
    <property type="match status" value="1"/>
</dbReference>
<dbReference type="PROSITE" id="PS00061">
    <property type="entry name" value="ADH_SHORT"/>
    <property type="match status" value="1"/>
</dbReference>
<name>A0ABP2N3N0_AERSS</name>
<keyword evidence="4" id="KW-1185">Reference proteome</keyword>